<accession>A0A0S2SKI3</accession>
<dbReference type="EMBL" id="CP013067">
    <property type="protein sequence ID" value="ALP42181.1"/>
    <property type="molecule type" value="Genomic_DNA"/>
</dbReference>
<dbReference type="GO" id="GO:0016787">
    <property type="term" value="F:hydrolase activity"/>
    <property type="evidence" value="ECO:0007669"/>
    <property type="project" value="UniProtKB-KW"/>
</dbReference>
<keyword evidence="1" id="KW-0378">Hydrolase</keyword>
<evidence type="ECO:0000256" key="1">
    <source>
        <dbReference type="ARBA" id="ARBA00022801"/>
    </source>
</evidence>
<dbReference type="RefSeq" id="WP_060587172.1">
    <property type="nucleotide sequence ID" value="NZ_CP013067.1"/>
</dbReference>
<name>A0A0S2SKI3_9GAMM</name>
<evidence type="ECO:0000259" key="2">
    <source>
        <dbReference type="Pfam" id="PF00857"/>
    </source>
</evidence>
<dbReference type="Proteomes" id="UP000058114">
    <property type="component" value="Chromosome"/>
</dbReference>
<gene>
    <name evidence="3" type="ORF">WL1483_2762</name>
</gene>
<organism evidence="3 4">
    <name type="scientific">Aeromonas schubertii</name>
    <dbReference type="NCBI Taxonomy" id="652"/>
    <lineage>
        <taxon>Bacteria</taxon>
        <taxon>Pseudomonadati</taxon>
        <taxon>Pseudomonadota</taxon>
        <taxon>Gammaproteobacteria</taxon>
        <taxon>Aeromonadales</taxon>
        <taxon>Aeromonadaceae</taxon>
        <taxon>Aeromonas</taxon>
    </lineage>
</organism>
<dbReference type="InterPro" id="IPR000868">
    <property type="entry name" value="Isochorismatase-like_dom"/>
</dbReference>
<evidence type="ECO:0000313" key="3">
    <source>
        <dbReference type="EMBL" id="ALP42181.1"/>
    </source>
</evidence>
<feature type="domain" description="Isochorismatase-like" evidence="2">
    <location>
        <begin position="3"/>
        <end position="139"/>
    </location>
</feature>
<dbReference type="AlphaFoldDB" id="A0A0S2SKI3"/>
<dbReference type="InterPro" id="IPR050272">
    <property type="entry name" value="Isochorismatase-like_hydrls"/>
</dbReference>
<dbReference type="PANTHER" id="PTHR43540">
    <property type="entry name" value="PEROXYUREIDOACRYLATE/UREIDOACRYLATE AMIDOHYDROLASE-RELATED"/>
    <property type="match status" value="1"/>
</dbReference>
<dbReference type="SUPFAM" id="SSF52499">
    <property type="entry name" value="Isochorismatase-like hydrolases"/>
    <property type="match status" value="1"/>
</dbReference>
<evidence type="ECO:0000313" key="4">
    <source>
        <dbReference type="Proteomes" id="UP000058114"/>
    </source>
</evidence>
<sequence length="175" mass="18931">MDVLLVIDMQQGLFEQPRHRAAEVIGNINRLAAAVRARAGHVIYVRHDGRPGEDLEPGSPGWALHPGLEVGAEDGYLGKSACDSFLGTDLAARLRILSPRRLLICGCATDFCVDTTLRSAAAQGFNVVAVSDAHTTADRPHLGAAQIIAHHHWMWEGLILPAGKRVTLHPTERLV</sequence>
<dbReference type="Pfam" id="PF00857">
    <property type="entry name" value="Isochorismatase"/>
    <property type="match status" value="1"/>
</dbReference>
<reference evidence="4" key="1">
    <citation type="submission" date="2015-10" db="EMBL/GenBank/DDBJ databases">
        <title>Complete Genome Sequence of Aeromonas schubertii strain WL1483.</title>
        <authorList>
            <person name="Liu L."/>
        </authorList>
    </citation>
    <scope>NUCLEOTIDE SEQUENCE [LARGE SCALE GENOMIC DNA]</scope>
    <source>
        <strain evidence="4">WL1483</strain>
    </source>
</reference>
<dbReference type="Gene3D" id="3.40.50.850">
    <property type="entry name" value="Isochorismatase-like"/>
    <property type="match status" value="1"/>
</dbReference>
<protein>
    <submittedName>
        <fullName evidence="3">Isochorismatase</fullName>
    </submittedName>
</protein>
<dbReference type="PATRIC" id="fig|652.5.peg.3309"/>
<reference evidence="3 4" key="2">
    <citation type="journal article" date="2016" name="Genome Announc.">
        <title>Complete Genome Sequence of the Highly Virulent Aeromonas schubertii Strain WL1483, Isolated from Diseased Snakehead Fish (Channa argus) in China.</title>
        <authorList>
            <person name="Liu L."/>
            <person name="Li N."/>
            <person name="Zhang D."/>
            <person name="Fu X."/>
            <person name="Shi C."/>
            <person name="Lin Q."/>
            <person name="Hao G."/>
        </authorList>
    </citation>
    <scope>NUCLEOTIDE SEQUENCE [LARGE SCALE GENOMIC DNA]</scope>
    <source>
        <strain evidence="3 4">WL1483</strain>
    </source>
</reference>
<dbReference type="KEGG" id="asr:WL1483_2762"/>
<proteinExistence type="predicted"/>
<dbReference type="InterPro" id="IPR036380">
    <property type="entry name" value="Isochorismatase-like_sf"/>
</dbReference>